<organism evidence="6 7">
    <name type="scientific">Zingiber officinale</name>
    <name type="common">Ginger</name>
    <name type="synonym">Amomum zingiber</name>
    <dbReference type="NCBI Taxonomy" id="94328"/>
    <lineage>
        <taxon>Eukaryota</taxon>
        <taxon>Viridiplantae</taxon>
        <taxon>Streptophyta</taxon>
        <taxon>Embryophyta</taxon>
        <taxon>Tracheophyta</taxon>
        <taxon>Spermatophyta</taxon>
        <taxon>Magnoliopsida</taxon>
        <taxon>Liliopsida</taxon>
        <taxon>Zingiberales</taxon>
        <taxon>Zingiberaceae</taxon>
        <taxon>Zingiber</taxon>
    </lineage>
</organism>
<dbReference type="EMBL" id="JACMSC010000008">
    <property type="protein sequence ID" value="KAG6512446.1"/>
    <property type="molecule type" value="Genomic_DNA"/>
</dbReference>
<dbReference type="InterPro" id="IPR043454">
    <property type="entry name" value="NPH3/RPT2-like"/>
</dbReference>
<accession>A0A8J5GYD1</accession>
<dbReference type="PANTHER" id="PTHR32370">
    <property type="entry name" value="OS12G0117600 PROTEIN"/>
    <property type="match status" value="1"/>
</dbReference>
<dbReference type="AlphaFoldDB" id="A0A8J5GYD1"/>
<evidence type="ECO:0000256" key="3">
    <source>
        <dbReference type="PROSITE-ProRule" id="PRU00982"/>
    </source>
</evidence>
<reference evidence="6 7" key="1">
    <citation type="submission" date="2020-08" db="EMBL/GenBank/DDBJ databases">
        <title>Plant Genome Project.</title>
        <authorList>
            <person name="Zhang R.-G."/>
        </authorList>
    </citation>
    <scope>NUCLEOTIDE SEQUENCE [LARGE SCALE GENOMIC DNA]</scope>
    <source>
        <tissue evidence="6">Rhizome</tissue>
    </source>
</reference>
<dbReference type="InterPro" id="IPR011333">
    <property type="entry name" value="SKP1/BTB/POZ_sf"/>
</dbReference>
<feature type="compositionally biased region" description="Basic and acidic residues" evidence="4">
    <location>
        <begin position="351"/>
        <end position="365"/>
    </location>
</feature>
<evidence type="ECO:0000256" key="2">
    <source>
        <dbReference type="ARBA" id="ARBA00022786"/>
    </source>
</evidence>
<dbReference type="Proteomes" id="UP000734854">
    <property type="component" value="Unassembled WGS sequence"/>
</dbReference>
<comment type="similarity">
    <text evidence="3">Belongs to the NPH3 family.</text>
</comment>
<evidence type="ECO:0000256" key="4">
    <source>
        <dbReference type="SAM" id="MobiDB-lite"/>
    </source>
</evidence>
<protein>
    <recommendedName>
        <fullName evidence="5">NPH3 domain-containing protein</fullName>
    </recommendedName>
</protein>
<dbReference type="SUPFAM" id="SSF54695">
    <property type="entry name" value="POZ domain"/>
    <property type="match status" value="1"/>
</dbReference>
<comment type="pathway">
    <text evidence="1">Protein modification; protein ubiquitination.</text>
</comment>
<feature type="domain" description="NPH3" evidence="5">
    <location>
        <begin position="183"/>
        <end position="478"/>
    </location>
</feature>
<dbReference type="PROSITE" id="PS51649">
    <property type="entry name" value="NPH3"/>
    <property type="match status" value="1"/>
</dbReference>
<feature type="region of interest" description="Disordered" evidence="4">
    <location>
        <begin position="713"/>
        <end position="739"/>
    </location>
</feature>
<name>A0A8J5GYD1_ZINOF</name>
<comment type="caution">
    <text evidence="6">The sequence shown here is derived from an EMBL/GenBank/DDBJ whole genome shotgun (WGS) entry which is preliminary data.</text>
</comment>
<feature type="compositionally biased region" description="Basic and acidic residues" evidence="4">
    <location>
        <begin position="730"/>
        <end position="739"/>
    </location>
</feature>
<dbReference type="GO" id="GO:0016567">
    <property type="term" value="P:protein ubiquitination"/>
    <property type="evidence" value="ECO:0007669"/>
    <property type="project" value="UniProtKB-UniPathway"/>
</dbReference>
<gene>
    <name evidence="6" type="ORF">ZIOFF_030557</name>
</gene>
<dbReference type="Pfam" id="PF03000">
    <property type="entry name" value="NPH3"/>
    <property type="match status" value="1"/>
</dbReference>
<keyword evidence="2" id="KW-0833">Ubl conjugation pathway</keyword>
<proteinExistence type="inferred from homology"/>
<dbReference type="UniPathway" id="UPA00143"/>
<feature type="region of interest" description="Disordered" evidence="4">
    <location>
        <begin position="329"/>
        <end position="373"/>
    </location>
</feature>
<dbReference type="Gene3D" id="3.30.710.10">
    <property type="entry name" value="Potassium Channel Kv1.1, Chain A"/>
    <property type="match status" value="1"/>
</dbReference>
<evidence type="ECO:0000256" key="1">
    <source>
        <dbReference type="ARBA" id="ARBA00004906"/>
    </source>
</evidence>
<evidence type="ECO:0000313" key="6">
    <source>
        <dbReference type="EMBL" id="KAG6512446.1"/>
    </source>
</evidence>
<keyword evidence="7" id="KW-1185">Reference proteome</keyword>
<evidence type="ECO:0000313" key="7">
    <source>
        <dbReference type="Proteomes" id="UP000734854"/>
    </source>
</evidence>
<evidence type="ECO:0000259" key="5">
    <source>
        <dbReference type="PROSITE" id="PS51649"/>
    </source>
</evidence>
<sequence length="781" mass="85836">MRFMKLGTRPDTFFTTEAIRSVSSEVSTDLRIQVQRSLYHLHKFPMLSKCLRLQQLCSELGDAAEPAVIHLPDFPGGAEAFELCAKFCYGITVTLSPLNLVPVWCAACYLRMSDDADRSNLLVKLDVFFSSCILQRWKDTLATLRSTRKHAPLCEELGVTGRCVDAIATAIISSSTLPGASRNRWAADLSELGVDHYWRIMVVVKSARVVSSKLVGEALQIYAGRWLATMVPGNGQEATGKSTLLMEKIVSLLPSEKGSVSCGFLLKLLKAANFLHASAPVKTELARRVGLQLEEASVQDLLIPQAANSGDTLYDVDVVMTMLEEFLLQGQSPATSPPREEKLRRQRRQSRSADKVEFEVHENGRRSSSSSHSSKLRVGKLIDSYLQEIAEDKNLPMEKLIAIAEAVPDFARADHDDLYRVIDIYLRSHPELDKNSRKHLCRMLDCKKLTVEACMHAAQNELLPLRVVLQVLFFEQSRAAMSGFQVTELANNIKALLAKTGTGGDAGGREVLKLHHIGAASPSEDGWSISRLKRPAAKLQALELKLEEENDIDDGGLIPGEALLRTPSSRLKALCSLPRNPKKIIAKLLGLRPPHLLNTILAIYLSVPRLVQGCVHACNDAYASVRRSLPLLLLRPAAATLRPWSPAASAKIWHSSTEATRLLVFDLVARIHCGTTRELRASLRAVTSCQMLCSDAALSYRAHAALRTRRNRSRAARALAPTETLGGADATHEGRRCDDSPGLAVCDSTGDAGIAASEYNAVDRHYSGEVSQNDRKFDTMV</sequence>
<dbReference type="InterPro" id="IPR027356">
    <property type="entry name" value="NPH3_dom"/>
</dbReference>